<proteinExistence type="predicted"/>
<dbReference type="AlphaFoldDB" id="A0A2T5G724"/>
<name>A0A2T5G724_9BACL</name>
<sequence length="40" mass="4088">MCAFGVAPSRTAPDTSPHLLVSSLVETSRGAWAKGSASLQ</sequence>
<evidence type="ECO:0000313" key="2">
    <source>
        <dbReference type="Proteomes" id="UP000244016"/>
    </source>
</evidence>
<evidence type="ECO:0000313" key="1">
    <source>
        <dbReference type="EMBL" id="PTQ51991.1"/>
    </source>
</evidence>
<protein>
    <submittedName>
        <fullName evidence="1">Uncharacterized protein</fullName>
    </submittedName>
</protein>
<organism evidence="1 2">
    <name type="scientific">Brockia lithotrophica</name>
    <dbReference type="NCBI Taxonomy" id="933949"/>
    <lineage>
        <taxon>Bacteria</taxon>
        <taxon>Bacillati</taxon>
        <taxon>Bacillota</taxon>
        <taxon>Bacilli</taxon>
        <taxon>Bacillales</taxon>
        <taxon>Bacillales Family X. Incertae Sedis</taxon>
        <taxon>Brockia</taxon>
    </lineage>
</organism>
<gene>
    <name evidence="1" type="ORF">BLITH_0958</name>
</gene>
<reference evidence="1 2" key="1">
    <citation type="submission" date="2017-08" db="EMBL/GenBank/DDBJ databases">
        <title>Burning lignite coal seam in the remote Altai Mountains harbors a hydrogen-driven thermophilic microbial community.</title>
        <authorList>
            <person name="Kadnikov V.V."/>
            <person name="Mardanov A.V."/>
            <person name="Ivasenko D."/>
            <person name="Beletsky A.V."/>
            <person name="Karnachuk O.V."/>
            <person name="Ravin N.V."/>
        </authorList>
    </citation>
    <scope>NUCLEOTIDE SEQUENCE [LARGE SCALE GENOMIC DNA]</scope>
    <source>
        <strain evidence="1">AL31</strain>
    </source>
</reference>
<accession>A0A2T5G724</accession>
<dbReference type="Proteomes" id="UP000244016">
    <property type="component" value="Unassembled WGS sequence"/>
</dbReference>
<dbReference type="EMBL" id="PEBW01000003">
    <property type="protein sequence ID" value="PTQ51991.1"/>
    <property type="molecule type" value="Genomic_DNA"/>
</dbReference>
<comment type="caution">
    <text evidence="1">The sequence shown here is derived from an EMBL/GenBank/DDBJ whole genome shotgun (WGS) entry which is preliminary data.</text>
</comment>